<name>A0A0C3LJ37_9AGAM</name>
<dbReference type="HOGENOM" id="CLU_152123_0_0_1"/>
<evidence type="ECO:0000313" key="2">
    <source>
        <dbReference type="EMBL" id="KIO34038.1"/>
    </source>
</evidence>
<dbReference type="Proteomes" id="UP000054248">
    <property type="component" value="Unassembled WGS sequence"/>
</dbReference>
<feature type="transmembrane region" description="Helical" evidence="1">
    <location>
        <begin position="57"/>
        <end position="78"/>
    </location>
</feature>
<keyword evidence="1" id="KW-1133">Transmembrane helix</keyword>
<gene>
    <name evidence="2" type="ORF">M407DRAFT_240878</name>
</gene>
<keyword evidence="1" id="KW-0472">Membrane</keyword>
<organism evidence="2 3">
    <name type="scientific">Tulasnella calospora MUT 4182</name>
    <dbReference type="NCBI Taxonomy" id="1051891"/>
    <lineage>
        <taxon>Eukaryota</taxon>
        <taxon>Fungi</taxon>
        <taxon>Dikarya</taxon>
        <taxon>Basidiomycota</taxon>
        <taxon>Agaricomycotina</taxon>
        <taxon>Agaricomycetes</taxon>
        <taxon>Cantharellales</taxon>
        <taxon>Tulasnellaceae</taxon>
        <taxon>Tulasnella</taxon>
    </lineage>
</organism>
<keyword evidence="3" id="KW-1185">Reference proteome</keyword>
<proteinExistence type="predicted"/>
<evidence type="ECO:0000256" key="1">
    <source>
        <dbReference type="SAM" id="Phobius"/>
    </source>
</evidence>
<reference evidence="3" key="2">
    <citation type="submission" date="2015-01" db="EMBL/GenBank/DDBJ databases">
        <title>Evolutionary Origins and Diversification of the Mycorrhizal Mutualists.</title>
        <authorList>
            <consortium name="DOE Joint Genome Institute"/>
            <consortium name="Mycorrhizal Genomics Consortium"/>
            <person name="Kohler A."/>
            <person name="Kuo A."/>
            <person name="Nagy L.G."/>
            <person name="Floudas D."/>
            <person name="Copeland A."/>
            <person name="Barry K.W."/>
            <person name="Cichocki N."/>
            <person name="Veneault-Fourrey C."/>
            <person name="LaButti K."/>
            <person name="Lindquist E.A."/>
            <person name="Lipzen A."/>
            <person name="Lundell T."/>
            <person name="Morin E."/>
            <person name="Murat C."/>
            <person name="Riley R."/>
            <person name="Ohm R."/>
            <person name="Sun H."/>
            <person name="Tunlid A."/>
            <person name="Henrissat B."/>
            <person name="Grigoriev I.V."/>
            <person name="Hibbett D.S."/>
            <person name="Martin F."/>
        </authorList>
    </citation>
    <scope>NUCLEOTIDE SEQUENCE [LARGE SCALE GENOMIC DNA]</scope>
    <source>
        <strain evidence="3">MUT 4182</strain>
    </source>
</reference>
<evidence type="ECO:0000313" key="3">
    <source>
        <dbReference type="Proteomes" id="UP000054248"/>
    </source>
</evidence>
<sequence length="141" mass="16092">MSTIQRIQRIGNYHIPRDGFRLPPRRLISNSRLNAFSGSRHALDTSHPRTKEKSAHASWYSTTVPAMLPVAVLAYAVYMGLKLAREDLAHEKYKIEAEERIAELEREVQDWQARKTRETGGASGKVDSQRSGGRWWTFGLL</sequence>
<accession>A0A0C3LJ37</accession>
<dbReference type="OrthoDB" id="3359404at2759"/>
<keyword evidence="1" id="KW-0812">Transmembrane</keyword>
<dbReference type="AlphaFoldDB" id="A0A0C3LJ37"/>
<dbReference type="EMBL" id="KN822945">
    <property type="protein sequence ID" value="KIO34038.1"/>
    <property type="molecule type" value="Genomic_DNA"/>
</dbReference>
<reference evidence="2 3" key="1">
    <citation type="submission" date="2014-04" db="EMBL/GenBank/DDBJ databases">
        <authorList>
            <consortium name="DOE Joint Genome Institute"/>
            <person name="Kuo A."/>
            <person name="Girlanda M."/>
            <person name="Perotto S."/>
            <person name="Kohler A."/>
            <person name="Nagy L.G."/>
            <person name="Floudas D."/>
            <person name="Copeland A."/>
            <person name="Barry K.W."/>
            <person name="Cichocki N."/>
            <person name="Veneault-Fourrey C."/>
            <person name="LaButti K."/>
            <person name="Lindquist E.A."/>
            <person name="Lipzen A."/>
            <person name="Lundell T."/>
            <person name="Morin E."/>
            <person name="Murat C."/>
            <person name="Sun H."/>
            <person name="Tunlid A."/>
            <person name="Henrissat B."/>
            <person name="Grigoriev I.V."/>
            <person name="Hibbett D.S."/>
            <person name="Martin F."/>
            <person name="Nordberg H.P."/>
            <person name="Cantor M.N."/>
            <person name="Hua S.X."/>
        </authorList>
    </citation>
    <scope>NUCLEOTIDE SEQUENCE [LARGE SCALE GENOMIC DNA]</scope>
    <source>
        <strain evidence="2 3">MUT 4182</strain>
    </source>
</reference>
<protein>
    <submittedName>
        <fullName evidence="2">Uncharacterized protein</fullName>
    </submittedName>
</protein>